<name>A0A5B6VPJ2_9ROSI</name>
<keyword evidence="3" id="KW-0808">Transferase</keyword>
<organism evidence="3 4">
    <name type="scientific">Gossypium australe</name>
    <dbReference type="NCBI Taxonomy" id="47621"/>
    <lineage>
        <taxon>Eukaryota</taxon>
        <taxon>Viridiplantae</taxon>
        <taxon>Streptophyta</taxon>
        <taxon>Embryophyta</taxon>
        <taxon>Tracheophyta</taxon>
        <taxon>Spermatophyta</taxon>
        <taxon>Magnoliopsida</taxon>
        <taxon>eudicotyledons</taxon>
        <taxon>Gunneridae</taxon>
        <taxon>Pentapetalae</taxon>
        <taxon>rosids</taxon>
        <taxon>malvids</taxon>
        <taxon>Malvales</taxon>
        <taxon>Malvaceae</taxon>
        <taxon>Malvoideae</taxon>
        <taxon>Gossypium</taxon>
    </lineage>
</organism>
<dbReference type="OrthoDB" id="1738942at2759"/>
<dbReference type="InterPro" id="IPR052343">
    <property type="entry name" value="Retrotransposon-Effector_Assoc"/>
</dbReference>
<dbReference type="GO" id="GO:0003964">
    <property type="term" value="F:RNA-directed DNA polymerase activity"/>
    <property type="evidence" value="ECO:0007669"/>
    <property type="project" value="UniProtKB-KW"/>
</dbReference>
<feature type="domain" description="Reverse transcriptase" evidence="1">
    <location>
        <begin position="124"/>
        <end position="355"/>
    </location>
</feature>
<dbReference type="Pfam" id="PF13456">
    <property type="entry name" value="RVT_3"/>
    <property type="match status" value="1"/>
</dbReference>
<evidence type="ECO:0000313" key="4">
    <source>
        <dbReference type="Proteomes" id="UP000325315"/>
    </source>
</evidence>
<proteinExistence type="predicted"/>
<keyword evidence="4" id="KW-1185">Reference proteome</keyword>
<gene>
    <name evidence="3" type="ORF">EPI10_016691</name>
</gene>
<feature type="domain" description="RNase H type-1" evidence="2">
    <location>
        <begin position="1"/>
        <end position="65"/>
    </location>
</feature>
<keyword evidence="3" id="KW-0548">Nucleotidyltransferase</keyword>
<accession>A0A5B6VPJ2</accession>
<dbReference type="EMBL" id="SMMG02000006">
    <property type="protein sequence ID" value="KAA3471031.1"/>
    <property type="molecule type" value="Genomic_DNA"/>
</dbReference>
<dbReference type="InterPro" id="IPR000477">
    <property type="entry name" value="RT_dom"/>
</dbReference>
<keyword evidence="3" id="KW-0695">RNA-directed DNA polymerase</keyword>
<dbReference type="GO" id="GO:0003676">
    <property type="term" value="F:nucleic acid binding"/>
    <property type="evidence" value="ECO:0007669"/>
    <property type="project" value="InterPro"/>
</dbReference>
<dbReference type="PANTHER" id="PTHR46890:SF48">
    <property type="entry name" value="RNA-DIRECTED DNA POLYMERASE"/>
    <property type="match status" value="1"/>
</dbReference>
<dbReference type="AlphaFoldDB" id="A0A5B6VPJ2"/>
<evidence type="ECO:0000259" key="2">
    <source>
        <dbReference type="Pfam" id="PF13456"/>
    </source>
</evidence>
<dbReference type="InterPro" id="IPR002156">
    <property type="entry name" value="RNaseH_domain"/>
</dbReference>
<dbReference type="Proteomes" id="UP000325315">
    <property type="component" value="Unassembled WGS sequence"/>
</dbReference>
<evidence type="ECO:0000313" key="3">
    <source>
        <dbReference type="EMBL" id="KAA3471031.1"/>
    </source>
</evidence>
<dbReference type="CDD" id="cd01650">
    <property type="entry name" value="RT_nLTR_like"/>
    <property type="match status" value="1"/>
</dbReference>
<dbReference type="SUPFAM" id="SSF56672">
    <property type="entry name" value="DNA/RNA polymerases"/>
    <property type="match status" value="1"/>
</dbReference>
<dbReference type="GO" id="GO:0004523">
    <property type="term" value="F:RNA-DNA hybrid ribonuclease activity"/>
    <property type="evidence" value="ECO:0007669"/>
    <property type="project" value="InterPro"/>
</dbReference>
<sequence length="438" mass="49057">MVVRDANGGVLASKSVTNRDVLSSFAAEAPACSQALQIGLDMGLSSVMIEGDALSIIKKCQSTERRGNFEGIEGDGAHKSTRTRRIPSIYWHIVGKEVVEYCLGILNGNKGVKEINTTDIVLIPKVSHPSTLVNFRPISLCSVIYKIIAKSIANRLQDVIGNCIDEVQSAFVPGRLILDNVLLAYEILHTFRQKRTGKKGYMVVKLDMSIAHDKVEWDFVKEVMLNIGFARKWVDLIIKCITTASYTVITSERRGNCFQPTRGQIRGAKVSRRGPEISYLLFTDDCIMFNEATEKGARIMKDILKEYESCSGQCVNFNKSTIFYNSNTSRENREAVSNMLGVRSTTSPEKYLGLPIVVGRRKKEVFQSILDKIDMRIDGWSTRILSQGGKEVFIKAVLQAIPTYAMSYFLIPRALCEMIESKLARYWWQKGAGKRGIH</sequence>
<dbReference type="Pfam" id="PF00078">
    <property type="entry name" value="RVT_1"/>
    <property type="match status" value="1"/>
</dbReference>
<comment type="caution">
    <text evidence="3">The sequence shown here is derived from an EMBL/GenBank/DDBJ whole genome shotgun (WGS) entry which is preliminary data.</text>
</comment>
<dbReference type="PANTHER" id="PTHR46890">
    <property type="entry name" value="NON-LTR RETROLELEMENT REVERSE TRANSCRIPTASE-LIKE PROTEIN-RELATED"/>
    <property type="match status" value="1"/>
</dbReference>
<evidence type="ECO:0000259" key="1">
    <source>
        <dbReference type="Pfam" id="PF00078"/>
    </source>
</evidence>
<dbReference type="InterPro" id="IPR043502">
    <property type="entry name" value="DNA/RNA_pol_sf"/>
</dbReference>
<reference evidence="4" key="1">
    <citation type="journal article" date="2019" name="Plant Biotechnol. J.">
        <title>Genome sequencing of the Australian wild diploid species Gossypium australe highlights disease resistance and delayed gland morphogenesis.</title>
        <authorList>
            <person name="Cai Y."/>
            <person name="Cai X."/>
            <person name="Wang Q."/>
            <person name="Wang P."/>
            <person name="Zhang Y."/>
            <person name="Cai C."/>
            <person name="Xu Y."/>
            <person name="Wang K."/>
            <person name="Zhou Z."/>
            <person name="Wang C."/>
            <person name="Geng S."/>
            <person name="Li B."/>
            <person name="Dong Q."/>
            <person name="Hou Y."/>
            <person name="Wang H."/>
            <person name="Ai P."/>
            <person name="Liu Z."/>
            <person name="Yi F."/>
            <person name="Sun M."/>
            <person name="An G."/>
            <person name="Cheng J."/>
            <person name="Zhang Y."/>
            <person name="Shi Q."/>
            <person name="Xie Y."/>
            <person name="Shi X."/>
            <person name="Chang Y."/>
            <person name="Huang F."/>
            <person name="Chen Y."/>
            <person name="Hong S."/>
            <person name="Mi L."/>
            <person name="Sun Q."/>
            <person name="Zhang L."/>
            <person name="Zhou B."/>
            <person name="Peng R."/>
            <person name="Zhang X."/>
            <person name="Liu F."/>
        </authorList>
    </citation>
    <scope>NUCLEOTIDE SEQUENCE [LARGE SCALE GENOMIC DNA]</scope>
    <source>
        <strain evidence="4">cv. PA1801</strain>
    </source>
</reference>
<protein>
    <submittedName>
        <fullName evidence="3">Reverse transcriptase</fullName>
    </submittedName>
</protein>